<dbReference type="CDD" id="cd00167">
    <property type="entry name" value="SANT"/>
    <property type="match status" value="1"/>
</dbReference>
<evidence type="ECO:0008006" key="5">
    <source>
        <dbReference type="Google" id="ProtNLM"/>
    </source>
</evidence>
<dbReference type="InterPro" id="IPR001005">
    <property type="entry name" value="SANT/Myb"/>
</dbReference>
<reference evidence="4" key="1">
    <citation type="submission" date="2021-01" db="EMBL/GenBank/DDBJ databases">
        <authorList>
            <person name="Corre E."/>
            <person name="Pelletier E."/>
            <person name="Niang G."/>
            <person name="Scheremetjew M."/>
            <person name="Finn R."/>
            <person name="Kale V."/>
            <person name="Holt S."/>
            <person name="Cochrane G."/>
            <person name="Meng A."/>
            <person name="Brown T."/>
            <person name="Cohen L."/>
        </authorList>
    </citation>
    <scope>NUCLEOTIDE SEQUENCE</scope>
    <source>
        <strain evidence="4">MM31A-1</strain>
    </source>
</reference>
<dbReference type="PANTHER" id="PTHR47430">
    <property type="entry name" value="GB|AAC33480.1"/>
    <property type="match status" value="1"/>
</dbReference>
<dbReference type="InterPro" id="IPR017930">
    <property type="entry name" value="Myb_dom"/>
</dbReference>
<accession>A0A7S3V8Y1</accession>
<evidence type="ECO:0000313" key="4">
    <source>
        <dbReference type="EMBL" id="CAE0464261.1"/>
    </source>
</evidence>
<dbReference type="AlphaFoldDB" id="A0A7S3V8Y1"/>
<evidence type="ECO:0000256" key="1">
    <source>
        <dbReference type="SAM" id="MobiDB-lite"/>
    </source>
</evidence>
<feature type="region of interest" description="Disordered" evidence="1">
    <location>
        <begin position="1"/>
        <end position="83"/>
    </location>
</feature>
<proteinExistence type="predicted"/>
<dbReference type="Pfam" id="PF13921">
    <property type="entry name" value="Myb_DNA-bind_6"/>
    <property type="match status" value="1"/>
</dbReference>
<dbReference type="InterPro" id="IPR009057">
    <property type="entry name" value="Homeodomain-like_sf"/>
</dbReference>
<feature type="compositionally biased region" description="Low complexity" evidence="1">
    <location>
        <begin position="134"/>
        <end position="143"/>
    </location>
</feature>
<feature type="region of interest" description="Disordered" evidence="1">
    <location>
        <begin position="134"/>
        <end position="183"/>
    </location>
</feature>
<name>A0A7S3V8Y1_9STRA</name>
<evidence type="ECO:0000259" key="3">
    <source>
        <dbReference type="PROSITE" id="PS51294"/>
    </source>
</evidence>
<feature type="domain" description="Myb-like" evidence="2">
    <location>
        <begin position="318"/>
        <end position="363"/>
    </location>
</feature>
<feature type="region of interest" description="Disordered" evidence="1">
    <location>
        <begin position="404"/>
        <end position="438"/>
    </location>
</feature>
<feature type="region of interest" description="Disordered" evidence="1">
    <location>
        <begin position="468"/>
        <end position="487"/>
    </location>
</feature>
<feature type="compositionally biased region" description="Low complexity" evidence="1">
    <location>
        <begin position="408"/>
        <end position="421"/>
    </location>
</feature>
<dbReference type="SUPFAM" id="SSF46689">
    <property type="entry name" value="Homeodomain-like"/>
    <property type="match status" value="1"/>
</dbReference>
<dbReference type="PROSITE" id="PS51294">
    <property type="entry name" value="HTH_MYB"/>
    <property type="match status" value="1"/>
</dbReference>
<sequence length="789" mass="85263">MSNEDHQAANSTSNTSSISNSVSNGNNNSNSSKLGNEGGLPIATGIADSSGTCKRSTDNEAAALHVPSSTDTDASESRDQVSTSITADTVTVTVTDPNKNSASSSVVVVVEDPIEATAAVEGMQAPLQAPLQAQAQTQTAATQSIEPQAAAPQIQHNPKQPHAPPTHPHPNSYPPIHPHPNIHPQVQTVTVHTPTAIPAATPTVTAPLAIAIANVPTRNSPVSPVVLSNTHTKWNRNGFGQNIEPKTGKYSAAESQAVRKAIEDYCTNQNVSSSRLCSESDNRTDHLRGAWMEISKALPNRTVQSIYRHGLRLMHPFKRGAWSEEETNELLTLVTRFGKKWAEIQTMLNRSADSCRDKYREFHTDYTKGKWTDEESEQLMTFVKESLSLDQETTLEQLKHMFMDHEQQQQQQSQQQNSNSNGNVSYNGESHSSHTSSHGCIPWMAISARMKIRSRLGCFKRFQQMTGIKSEQNQKRKRRKVVHQTPQNNGAQTVTVQAVQNVPGVPVPVSVLIDGKGQTLGQGKIQGRMIDASSLDMTSNIMGVKIVPNGNGTIGMSGMDPTNTGVIIESATAVGAAAQTAEAETSSRLVDNTFAGLSVAATASIRVGVSSRTNMTPNPITALDALTAVGASHTHQHQLPVTGSIMKRNCMASSLPVPTDTQPDMSSVSVSVPDPTNTEANDHLNILATTADTDADADTDPYYDRQLLQTLAASSFSREADVEWTAIRHPLADARGRWQEMLETYIESNDDVDEGQLLAMPVAHISKMMLEYQDQAEMAARTVDDVLLV</sequence>
<dbReference type="PANTHER" id="PTHR47430:SF4">
    <property type="entry name" value="GB|AAC33480.1"/>
    <property type="match status" value="1"/>
</dbReference>
<gene>
    <name evidence="4" type="ORF">CDEB00056_LOCUS9102</name>
</gene>
<dbReference type="PROSITE" id="PS50090">
    <property type="entry name" value="MYB_LIKE"/>
    <property type="match status" value="1"/>
</dbReference>
<evidence type="ECO:0000259" key="2">
    <source>
        <dbReference type="PROSITE" id="PS50090"/>
    </source>
</evidence>
<dbReference type="EMBL" id="HBIO01011695">
    <property type="protein sequence ID" value="CAE0464261.1"/>
    <property type="molecule type" value="Transcribed_RNA"/>
</dbReference>
<protein>
    <recommendedName>
        <fullName evidence="5">Myb-like domain-containing protein</fullName>
    </recommendedName>
</protein>
<feature type="domain" description="HTH myb-type" evidence="3">
    <location>
        <begin position="314"/>
        <end position="362"/>
    </location>
</feature>
<dbReference type="Gene3D" id="1.10.10.60">
    <property type="entry name" value="Homeodomain-like"/>
    <property type="match status" value="2"/>
</dbReference>
<feature type="compositionally biased region" description="Pro residues" evidence="1">
    <location>
        <begin position="161"/>
        <end position="178"/>
    </location>
</feature>
<feature type="compositionally biased region" description="Low complexity" evidence="1">
    <location>
        <begin position="10"/>
        <end position="32"/>
    </location>
</feature>
<organism evidence="4">
    <name type="scientific">Chaetoceros debilis</name>
    <dbReference type="NCBI Taxonomy" id="122233"/>
    <lineage>
        <taxon>Eukaryota</taxon>
        <taxon>Sar</taxon>
        <taxon>Stramenopiles</taxon>
        <taxon>Ochrophyta</taxon>
        <taxon>Bacillariophyta</taxon>
        <taxon>Coscinodiscophyceae</taxon>
        <taxon>Chaetocerotophycidae</taxon>
        <taxon>Chaetocerotales</taxon>
        <taxon>Chaetocerotaceae</taxon>
        <taxon>Chaetoceros</taxon>
    </lineage>
</organism>
<dbReference type="SMART" id="SM00717">
    <property type="entry name" value="SANT"/>
    <property type="match status" value="3"/>
</dbReference>